<protein>
    <submittedName>
        <fullName evidence="2">Uncharacterized protein</fullName>
    </submittedName>
</protein>
<evidence type="ECO:0000256" key="1">
    <source>
        <dbReference type="ARBA" id="ARBA00009024"/>
    </source>
</evidence>
<evidence type="ECO:0000313" key="2">
    <source>
        <dbReference type="EMBL" id="EEN64767.1"/>
    </source>
</evidence>
<proteinExistence type="inferred from homology"/>
<dbReference type="eggNOG" id="ENOG502S6Q1">
    <property type="taxonomic scope" value="Eukaryota"/>
</dbReference>
<dbReference type="AlphaFoldDB" id="C3Y4W0"/>
<organism>
    <name type="scientific">Branchiostoma floridae</name>
    <name type="common">Florida lancelet</name>
    <name type="synonym">Amphioxus</name>
    <dbReference type="NCBI Taxonomy" id="7739"/>
    <lineage>
        <taxon>Eukaryota</taxon>
        <taxon>Metazoa</taxon>
        <taxon>Chordata</taxon>
        <taxon>Cephalochordata</taxon>
        <taxon>Leptocardii</taxon>
        <taxon>Amphioxiformes</taxon>
        <taxon>Branchiostomatidae</taxon>
        <taxon>Branchiostoma</taxon>
    </lineage>
</organism>
<comment type="similarity">
    <text evidence="1">Belongs to the cornifelin family.</text>
</comment>
<dbReference type="InParanoid" id="C3Y4W0"/>
<dbReference type="NCBIfam" id="TIGR01571">
    <property type="entry name" value="A_thal_Cys_rich"/>
    <property type="match status" value="1"/>
</dbReference>
<accession>C3Y4W0</accession>
<reference evidence="2" key="1">
    <citation type="journal article" date="2008" name="Nature">
        <title>The amphioxus genome and the evolution of the chordate karyotype.</title>
        <authorList>
            <consortium name="US DOE Joint Genome Institute (JGI-PGF)"/>
            <person name="Putnam N.H."/>
            <person name="Butts T."/>
            <person name="Ferrier D.E.K."/>
            <person name="Furlong R.F."/>
            <person name="Hellsten U."/>
            <person name="Kawashima T."/>
            <person name="Robinson-Rechavi M."/>
            <person name="Shoguchi E."/>
            <person name="Terry A."/>
            <person name="Yu J.-K."/>
            <person name="Benito-Gutierrez E.L."/>
            <person name="Dubchak I."/>
            <person name="Garcia-Fernandez J."/>
            <person name="Gibson-Brown J.J."/>
            <person name="Grigoriev I.V."/>
            <person name="Horton A.C."/>
            <person name="de Jong P.J."/>
            <person name="Jurka J."/>
            <person name="Kapitonov V.V."/>
            <person name="Kohara Y."/>
            <person name="Kuroki Y."/>
            <person name="Lindquist E."/>
            <person name="Lucas S."/>
            <person name="Osoegawa K."/>
            <person name="Pennacchio L.A."/>
            <person name="Salamov A.A."/>
            <person name="Satou Y."/>
            <person name="Sauka-Spengler T."/>
            <person name="Schmutz J."/>
            <person name="Shin-I T."/>
            <person name="Toyoda A."/>
            <person name="Bronner-Fraser M."/>
            <person name="Fujiyama A."/>
            <person name="Holland L.Z."/>
            <person name="Holland P.W.H."/>
            <person name="Satoh N."/>
            <person name="Rokhsar D.S."/>
        </authorList>
    </citation>
    <scope>NUCLEOTIDE SEQUENCE [LARGE SCALE GENOMIC DNA]</scope>
    <source>
        <strain evidence="2">S238N-H82</strain>
        <tissue evidence="2">Testes</tissue>
    </source>
</reference>
<dbReference type="Pfam" id="PF04749">
    <property type="entry name" value="PLAC8"/>
    <property type="match status" value="2"/>
</dbReference>
<dbReference type="EMBL" id="GG666486">
    <property type="protein sequence ID" value="EEN64767.1"/>
    <property type="molecule type" value="Genomic_DNA"/>
</dbReference>
<gene>
    <name evidence="2" type="ORF">BRAFLDRAFT_73978</name>
</gene>
<sequence>MRVKMRDQHNIHGDLCTDACTSIWCPWCALAQMSREMDYVSEQPAMVITQQPGITTVGPQRRDWSSDMCACCMDPCSCLGAFCCMPFYTCHTLTRMHENCCVGWLSCFALSAMRASFRSEHGINGDLCNDVCSSWWCSCCVLAQLSREIDYVNKQPTIIIRH</sequence>
<dbReference type="PANTHER" id="PTHR15907">
    <property type="entry name" value="DUF614 FAMILY PROTEIN-RELATED"/>
    <property type="match status" value="1"/>
</dbReference>
<name>C3Y4W0_BRAFL</name>
<dbReference type="InterPro" id="IPR006461">
    <property type="entry name" value="PLAC_motif_containing"/>
</dbReference>